<evidence type="ECO:0000313" key="7">
    <source>
        <dbReference type="Proteomes" id="UP000626242"/>
    </source>
</evidence>
<evidence type="ECO:0000256" key="4">
    <source>
        <dbReference type="SAM" id="Coils"/>
    </source>
</evidence>
<keyword evidence="6" id="KW-0255">Endonuclease</keyword>
<dbReference type="InterPro" id="IPR044946">
    <property type="entry name" value="Restrct_endonuc_typeI_TRD_sf"/>
</dbReference>
<protein>
    <submittedName>
        <fullName evidence="6">Restriction endonuclease subunit S</fullName>
    </submittedName>
</protein>
<comment type="similarity">
    <text evidence="1">Belongs to the type-I restriction system S methylase family.</text>
</comment>
<feature type="coiled-coil region" evidence="4">
    <location>
        <begin position="349"/>
        <end position="380"/>
    </location>
</feature>
<evidence type="ECO:0000259" key="5">
    <source>
        <dbReference type="Pfam" id="PF01420"/>
    </source>
</evidence>
<reference evidence="6 7" key="1">
    <citation type="submission" date="2020-08" db="EMBL/GenBank/DDBJ databases">
        <title>A Genomic Blueprint of the Chicken Gut Microbiome.</title>
        <authorList>
            <person name="Gilroy R."/>
            <person name="Ravi A."/>
            <person name="Getino M."/>
            <person name="Pursley I."/>
            <person name="Horton D.L."/>
            <person name="Alikhan N.-F."/>
            <person name="Baker D."/>
            <person name="Gharbi K."/>
            <person name="Hall N."/>
            <person name="Watson M."/>
            <person name="Adriaenssens E.M."/>
            <person name="Foster-Nyarko E."/>
            <person name="Jarju S."/>
            <person name="Secka A."/>
            <person name="Antonio M."/>
            <person name="Oren A."/>
            <person name="Chaudhuri R."/>
            <person name="La Ragione R.M."/>
            <person name="Hildebrand F."/>
            <person name="Pallen M.J."/>
        </authorList>
    </citation>
    <scope>NUCLEOTIDE SEQUENCE [LARGE SCALE GENOMIC DNA]</scope>
    <source>
        <strain evidence="6 7">Sa1CVA4</strain>
    </source>
</reference>
<dbReference type="RefSeq" id="WP_251833324.1">
    <property type="nucleotide sequence ID" value="NZ_JACSPS010000002.1"/>
</dbReference>
<dbReference type="EMBL" id="JACSPS010000002">
    <property type="protein sequence ID" value="MBD8018128.1"/>
    <property type="molecule type" value="Genomic_DNA"/>
</dbReference>
<dbReference type="InterPro" id="IPR000055">
    <property type="entry name" value="Restrct_endonuc_typeI_TRD"/>
</dbReference>
<dbReference type="GO" id="GO:0004519">
    <property type="term" value="F:endonuclease activity"/>
    <property type="evidence" value="ECO:0007669"/>
    <property type="project" value="UniProtKB-KW"/>
</dbReference>
<keyword evidence="3" id="KW-0238">DNA-binding</keyword>
<keyword evidence="6" id="KW-0378">Hydrolase</keyword>
<organism evidence="6 7">
    <name type="scientific">Kaistella pullorum</name>
    <dbReference type="NCBI Taxonomy" id="2763074"/>
    <lineage>
        <taxon>Bacteria</taxon>
        <taxon>Pseudomonadati</taxon>
        <taxon>Bacteroidota</taxon>
        <taxon>Flavobacteriia</taxon>
        <taxon>Flavobacteriales</taxon>
        <taxon>Weeksellaceae</taxon>
        <taxon>Chryseobacterium group</taxon>
        <taxon>Kaistella</taxon>
    </lineage>
</organism>
<dbReference type="Proteomes" id="UP000626242">
    <property type="component" value="Unassembled WGS sequence"/>
</dbReference>
<gene>
    <name evidence="6" type="ORF">H9628_06565</name>
</gene>
<dbReference type="InterPro" id="IPR052021">
    <property type="entry name" value="Type-I_RS_S_subunit"/>
</dbReference>
<evidence type="ECO:0000256" key="3">
    <source>
        <dbReference type="ARBA" id="ARBA00023125"/>
    </source>
</evidence>
<comment type="caution">
    <text evidence="6">The sequence shown here is derived from an EMBL/GenBank/DDBJ whole genome shotgun (WGS) entry which is preliminary data.</text>
</comment>
<feature type="domain" description="Type I restriction modification DNA specificity" evidence="5">
    <location>
        <begin position="22"/>
        <end position="145"/>
    </location>
</feature>
<feature type="domain" description="Type I restriction modification DNA specificity" evidence="5">
    <location>
        <begin position="178"/>
        <end position="364"/>
    </location>
</feature>
<keyword evidence="2" id="KW-0680">Restriction system</keyword>
<dbReference type="PANTHER" id="PTHR30408">
    <property type="entry name" value="TYPE-1 RESTRICTION ENZYME ECOKI SPECIFICITY PROTEIN"/>
    <property type="match status" value="1"/>
</dbReference>
<keyword evidence="6" id="KW-0540">Nuclease</keyword>
<dbReference type="SUPFAM" id="SSF116734">
    <property type="entry name" value="DNA methylase specificity domain"/>
    <property type="match status" value="2"/>
</dbReference>
<proteinExistence type="inferred from homology"/>
<name>A0ABR8WM26_9FLAO</name>
<evidence type="ECO:0000256" key="1">
    <source>
        <dbReference type="ARBA" id="ARBA00010923"/>
    </source>
</evidence>
<keyword evidence="4" id="KW-0175">Coiled coil</keyword>
<evidence type="ECO:0000313" key="6">
    <source>
        <dbReference type="EMBL" id="MBD8018128.1"/>
    </source>
</evidence>
<dbReference type="PANTHER" id="PTHR30408:SF12">
    <property type="entry name" value="TYPE I RESTRICTION ENZYME MJAVIII SPECIFICITY SUBUNIT"/>
    <property type="match status" value="1"/>
</dbReference>
<keyword evidence="7" id="KW-1185">Reference proteome</keyword>
<accession>A0ABR8WM26</accession>
<dbReference type="Pfam" id="PF01420">
    <property type="entry name" value="Methylase_S"/>
    <property type="match status" value="2"/>
</dbReference>
<sequence length="388" mass="44966">MKEGWLEYEFEKCLNPFPRYNKISKKNFLSIGNFPIVSQEKKLINGYWNNEEDLIKITKPVVIFGDHTKIVKYIDFNFVVGADGVKIFDPIDKIDSRYFAYVISNLKLDDLGYARHYRVLKEAKIPIPPLPEQQQIVEKLDTAFVLIDRAKVNIEKNIQNAKELFQSKLNQVFSENGEGWEEKKLEDFYLIKHGYAFDGKLFEISENKDLPIVLTPGNYHENGGLYFTKKNTKRTHAKYPLDFLFDVGDLTVVMTDLSSKMKILGLPAIIESCNILHNQRIGKFISKGNDEHFDKKFLYYFLKSKKYLDKIKLTATGTMVKHTAPGRILDNKINFPSSLDEQKEIVSQLDQLSAQTELLQQKYKQKLANLEELKKSILEKAFKGELIN</sequence>
<dbReference type="Gene3D" id="3.90.220.20">
    <property type="entry name" value="DNA methylase specificity domains"/>
    <property type="match status" value="2"/>
</dbReference>
<evidence type="ECO:0000256" key="2">
    <source>
        <dbReference type="ARBA" id="ARBA00022747"/>
    </source>
</evidence>